<dbReference type="InterPro" id="IPR004993">
    <property type="entry name" value="GH3"/>
</dbReference>
<dbReference type="InterPro" id="IPR042099">
    <property type="entry name" value="ANL_N_sf"/>
</dbReference>
<feature type="domain" description="GH3 C-terminal" evidence="2">
    <location>
        <begin position="381"/>
        <end position="494"/>
    </location>
</feature>
<dbReference type="RefSeq" id="WP_111660162.1">
    <property type="nucleotide sequence ID" value="NZ_QLLO01000005.1"/>
</dbReference>
<proteinExistence type="predicted"/>
<gene>
    <name evidence="3" type="ORF">LY08_01864</name>
</gene>
<dbReference type="AlphaFoldDB" id="A0A327RFI4"/>
<dbReference type="PANTHER" id="PTHR31901:SF9">
    <property type="entry name" value="GH3 DOMAIN-CONTAINING PROTEIN"/>
    <property type="match status" value="1"/>
</dbReference>
<name>A0A327RFI4_9FLAO</name>
<organism evidence="3 4">
    <name type="scientific">Olleya aquimaris</name>
    <dbReference type="NCBI Taxonomy" id="639310"/>
    <lineage>
        <taxon>Bacteria</taxon>
        <taxon>Pseudomonadati</taxon>
        <taxon>Bacteroidota</taxon>
        <taxon>Flavobacteriia</taxon>
        <taxon>Flavobacteriales</taxon>
        <taxon>Flavobacteriaceae</taxon>
    </lineage>
</organism>
<dbReference type="Proteomes" id="UP000248703">
    <property type="component" value="Unassembled WGS sequence"/>
</dbReference>
<evidence type="ECO:0000259" key="1">
    <source>
        <dbReference type="Pfam" id="PF23571"/>
    </source>
</evidence>
<dbReference type="OrthoDB" id="5678283at2"/>
<dbReference type="Pfam" id="PF23571">
    <property type="entry name" value="GH3_M"/>
    <property type="match status" value="1"/>
</dbReference>
<dbReference type="Pfam" id="PF23572">
    <property type="entry name" value="GH3_C"/>
    <property type="match status" value="1"/>
</dbReference>
<dbReference type="InterPro" id="IPR055378">
    <property type="entry name" value="GH3_C"/>
</dbReference>
<evidence type="ECO:0000313" key="4">
    <source>
        <dbReference type="Proteomes" id="UP000248703"/>
    </source>
</evidence>
<keyword evidence="4" id="KW-1185">Reference proteome</keyword>
<reference evidence="3 4" key="1">
    <citation type="submission" date="2018-06" db="EMBL/GenBank/DDBJ databases">
        <title>Genomic Encyclopedia of Archaeal and Bacterial Type Strains, Phase II (KMG-II): from individual species to whole genera.</title>
        <authorList>
            <person name="Goeker M."/>
        </authorList>
    </citation>
    <scope>NUCLEOTIDE SEQUENCE [LARGE SCALE GENOMIC DNA]</scope>
    <source>
        <strain evidence="3 4">DSM 24464</strain>
    </source>
</reference>
<dbReference type="Gene3D" id="3.40.50.12780">
    <property type="entry name" value="N-terminal domain of ligase-like"/>
    <property type="match status" value="1"/>
</dbReference>
<dbReference type="EMBL" id="QLLO01000005">
    <property type="protein sequence ID" value="RAJ14682.1"/>
    <property type="molecule type" value="Genomic_DNA"/>
</dbReference>
<dbReference type="PANTHER" id="PTHR31901">
    <property type="entry name" value="GH3 DOMAIN-CONTAINING PROTEIN"/>
    <property type="match status" value="1"/>
</dbReference>
<evidence type="ECO:0000313" key="3">
    <source>
        <dbReference type="EMBL" id="RAJ14682.1"/>
    </source>
</evidence>
<evidence type="ECO:0000259" key="2">
    <source>
        <dbReference type="Pfam" id="PF23572"/>
    </source>
</evidence>
<dbReference type="GO" id="GO:0016881">
    <property type="term" value="F:acid-amino acid ligase activity"/>
    <property type="evidence" value="ECO:0007669"/>
    <property type="project" value="TreeGrafter"/>
</dbReference>
<dbReference type="InterPro" id="IPR055377">
    <property type="entry name" value="GH3_M"/>
</dbReference>
<protein>
    <submittedName>
        <fullName evidence="3">GH3 auxin-responsive promoter</fullName>
    </submittedName>
</protein>
<dbReference type="GO" id="GO:0005737">
    <property type="term" value="C:cytoplasm"/>
    <property type="evidence" value="ECO:0007669"/>
    <property type="project" value="TreeGrafter"/>
</dbReference>
<accession>A0A327RFI4</accession>
<feature type="domain" description="GH3 middle" evidence="1">
    <location>
        <begin position="297"/>
        <end position="366"/>
    </location>
</feature>
<dbReference type="Pfam" id="PF03321">
    <property type="entry name" value="GH3"/>
    <property type="match status" value="1"/>
</dbReference>
<comment type="caution">
    <text evidence="3">The sequence shown here is derived from an EMBL/GenBank/DDBJ whole genome shotgun (WGS) entry which is preliminary data.</text>
</comment>
<sequence length="504" mass="58131">MPIPLVNSIASWFLKKRFHQIELFLKYPNEVQQELLFSLIDIAKDTEIGKKHEFSSIKSYATFAERVPITTYEDCQANIERSRKGENNIFWPKPIKWFAKSSGTTSAKSKFIPVSIDSLEDCHYAASKDLLCMYLNNNQDSQLFTGKSLRLGGSKELYKENGTVFGDLSAILIDNMPFWAEFSSTPSSKVSLMSEWETKMAAIVNETINENVTSLAGVPSWMLVLLNNILDKTEKTNLFEVWPNLEVYFHGGVSFNPYIEQYRNILPKKDFKYYETYNASEGFFAIQDQNYSGDLLLMLDYGIFYEFIPMDTYGSKDQKIIPLSEVELNKNYAVVITTNAGLWRYKIGDTVRFVSISPYRIKVSGRTKHHINVFGEELIIENAEDALKKVCKKTKSEIVDYTAAPIFMEGKEKGAHEWLIEFKTPPKDLNYFNELFDNALKSLNSDYEAKRYNNMTLNKPKINVAREQLFYDWLKQNNKLGGQHKVPRLSNTRQYLDDLLALNK</sequence>